<dbReference type="HOGENOM" id="CLU_1196087_0_0_1"/>
<dbReference type="GO" id="GO:0019902">
    <property type="term" value="F:phosphatase binding"/>
    <property type="evidence" value="ECO:0007669"/>
    <property type="project" value="InterPro"/>
</dbReference>
<keyword evidence="8" id="KW-1185">Reference proteome</keyword>
<dbReference type="PANTHER" id="PTHR28625">
    <property type="entry name" value="PROTEIN PHOSPHATASE 1 REGULATORY SUBUNIT 35"/>
    <property type="match status" value="1"/>
</dbReference>
<evidence type="ECO:0000313" key="7">
    <source>
        <dbReference type="EMBL" id="EDO34050.1"/>
    </source>
</evidence>
<dbReference type="GO" id="GO:1903724">
    <property type="term" value="P:positive regulation of centriole elongation"/>
    <property type="evidence" value="ECO:0000318"/>
    <property type="project" value="GO_Central"/>
</dbReference>
<dbReference type="OMA" id="DNEPQIM"/>
<dbReference type="InterPro" id="IPR029135">
    <property type="entry name" value="PPP1R35_C"/>
</dbReference>
<dbReference type="GO" id="GO:0045724">
    <property type="term" value="P:positive regulation of cilium assembly"/>
    <property type="evidence" value="ECO:0000318"/>
    <property type="project" value="GO_Central"/>
</dbReference>
<feature type="compositionally biased region" description="Acidic residues" evidence="5">
    <location>
        <begin position="199"/>
        <end position="211"/>
    </location>
</feature>
<evidence type="ECO:0000313" key="8">
    <source>
        <dbReference type="Proteomes" id="UP000001593"/>
    </source>
</evidence>
<dbReference type="PANTHER" id="PTHR28625:SF1">
    <property type="entry name" value="PROTEIN PHOSPHATASE 1 REGULATORY SUBUNIT 35"/>
    <property type="match status" value="1"/>
</dbReference>
<dbReference type="OrthoDB" id="8942190at2759"/>
<dbReference type="eggNOG" id="ENOG502SBGY">
    <property type="taxonomic scope" value="Eukaryota"/>
</dbReference>
<name>A7SQF3_NEMVE</name>
<feature type="region of interest" description="Disordered" evidence="5">
    <location>
        <begin position="194"/>
        <end position="216"/>
    </location>
</feature>
<keyword evidence="3" id="KW-0206">Cytoskeleton</keyword>
<evidence type="ECO:0000256" key="4">
    <source>
        <dbReference type="ARBA" id="ARBA00029452"/>
    </source>
</evidence>
<feature type="domain" description="Protein phosphatase 1 regulatory subunit 35 C-terminal" evidence="6">
    <location>
        <begin position="83"/>
        <end position="224"/>
    </location>
</feature>
<feature type="region of interest" description="Disordered" evidence="5">
    <location>
        <begin position="1"/>
        <end position="46"/>
    </location>
</feature>
<reference evidence="7 8" key="1">
    <citation type="journal article" date="2007" name="Science">
        <title>Sea anemone genome reveals ancestral eumetazoan gene repertoire and genomic organization.</title>
        <authorList>
            <person name="Putnam N.H."/>
            <person name="Srivastava M."/>
            <person name="Hellsten U."/>
            <person name="Dirks B."/>
            <person name="Chapman J."/>
            <person name="Salamov A."/>
            <person name="Terry A."/>
            <person name="Shapiro H."/>
            <person name="Lindquist E."/>
            <person name="Kapitonov V.V."/>
            <person name="Jurka J."/>
            <person name="Genikhovich G."/>
            <person name="Grigoriev I.V."/>
            <person name="Lucas S.M."/>
            <person name="Steele R.E."/>
            <person name="Finnerty J.R."/>
            <person name="Technau U."/>
            <person name="Martindale M.Q."/>
            <person name="Rokhsar D.S."/>
        </authorList>
    </citation>
    <scope>NUCLEOTIDE SEQUENCE [LARGE SCALE GENOMIC DNA]</scope>
    <source>
        <strain evidence="8">CH2 X CH6</strain>
    </source>
</reference>
<evidence type="ECO:0000256" key="2">
    <source>
        <dbReference type="ARBA" id="ARBA00022490"/>
    </source>
</evidence>
<dbReference type="Proteomes" id="UP000001593">
    <property type="component" value="Unassembled WGS sequence"/>
</dbReference>
<dbReference type="EMBL" id="DS469745">
    <property type="protein sequence ID" value="EDO34050.1"/>
    <property type="molecule type" value="Genomic_DNA"/>
</dbReference>
<evidence type="ECO:0000259" key="6">
    <source>
        <dbReference type="Pfam" id="PF15503"/>
    </source>
</evidence>
<dbReference type="InterPro" id="IPR033590">
    <property type="entry name" value="PPP1R35"/>
</dbReference>
<evidence type="ECO:0000256" key="3">
    <source>
        <dbReference type="ARBA" id="ARBA00023212"/>
    </source>
</evidence>
<protein>
    <recommendedName>
        <fullName evidence="6">Protein phosphatase 1 regulatory subunit 35 C-terminal domain-containing protein</fullName>
    </recommendedName>
</protein>
<dbReference type="InParanoid" id="A7SQF3"/>
<proteinExistence type="inferred from homology"/>
<accession>A7SQF3</accession>
<dbReference type="Pfam" id="PF15503">
    <property type="entry name" value="PPP1R35_C"/>
    <property type="match status" value="1"/>
</dbReference>
<sequence>MSGDVVRIAPKPSSKPSVLAGPNFSPQLDLTPEKKHPKRTAYSSALPETGVFVERNSTDIRPLETTVPNKGKNGGISVRLNKPCVNSSARISHKLQMLQECKFNSAIAIAAELEKSETTKTALLERAALGVNVKRDQNKYSDLVPLDLVAEDLIGVHTQQRASFKPREPKVPDNEPQIMDFFSEEFEEETSRCVFPGPEEVDNEVDDDDDGGGGGHAFDLYRHVQCWEHSWR</sequence>
<organism evidence="7 8">
    <name type="scientific">Nematostella vectensis</name>
    <name type="common">Starlet sea anemone</name>
    <dbReference type="NCBI Taxonomy" id="45351"/>
    <lineage>
        <taxon>Eukaryota</taxon>
        <taxon>Metazoa</taxon>
        <taxon>Cnidaria</taxon>
        <taxon>Anthozoa</taxon>
        <taxon>Hexacorallia</taxon>
        <taxon>Actiniaria</taxon>
        <taxon>Edwardsiidae</taxon>
        <taxon>Nematostella</taxon>
    </lineage>
</organism>
<evidence type="ECO:0000256" key="1">
    <source>
        <dbReference type="ARBA" id="ARBA00004114"/>
    </source>
</evidence>
<dbReference type="GO" id="GO:0005814">
    <property type="term" value="C:centriole"/>
    <property type="evidence" value="ECO:0000318"/>
    <property type="project" value="GO_Central"/>
</dbReference>
<dbReference type="AlphaFoldDB" id="A7SQF3"/>
<comment type="similarity">
    <text evidence="4">Belongs to the PPP1R35 family.</text>
</comment>
<evidence type="ECO:0000256" key="5">
    <source>
        <dbReference type="SAM" id="MobiDB-lite"/>
    </source>
</evidence>
<keyword evidence="2" id="KW-0963">Cytoplasm</keyword>
<dbReference type="KEGG" id="nve:5505318"/>
<dbReference type="STRING" id="45351.A7SQF3"/>
<comment type="subcellular location">
    <subcellularLocation>
        <location evidence="1">Cytoplasm</location>
        <location evidence="1">Cytoskeleton</location>
        <location evidence="1">Microtubule organizing center</location>
        <location evidence="1">Centrosome</location>
        <location evidence="1">Centriole</location>
    </subcellularLocation>
</comment>
<gene>
    <name evidence="7" type="ORF">NEMVEDRAFT_v1g246749</name>
</gene>